<dbReference type="EC" id="6.4.1.2" evidence="1"/>
<comment type="caution">
    <text evidence="1">The sequence shown here is derived from an EMBL/GenBank/DDBJ whole genome shotgun (WGS) entry which is preliminary data.</text>
</comment>
<evidence type="ECO:0000313" key="1">
    <source>
        <dbReference type="EMBL" id="KKZ15115.1"/>
    </source>
</evidence>
<protein>
    <submittedName>
        <fullName evidence="1">Acetyl-CoA carboxylase subunit alpha</fullName>
        <ecNumber evidence="1">6.4.1.2</ecNumber>
    </submittedName>
</protein>
<name>A0A6N3X1Z6_9SYNE</name>
<proteinExistence type="predicted"/>
<reference evidence="1 2" key="1">
    <citation type="submission" date="2015-01" db="EMBL/GenBank/DDBJ databases">
        <title>Lifestyle Evolution in Cyanobacterial Symbionts of Sponges.</title>
        <authorList>
            <person name="Burgsdorf I."/>
            <person name="Slaby B.M."/>
            <person name="Handley K.M."/>
            <person name="Haber M."/>
            <person name="Blom J."/>
            <person name="Marshall C.W."/>
            <person name="Gilbert J.A."/>
            <person name="Hentschel U."/>
            <person name="Steindler L."/>
        </authorList>
    </citation>
    <scope>NUCLEOTIDE SEQUENCE [LARGE SCALE GENOMIC DNA]</scope>
    <source>
        <strain evidence="1">142</strain>
    </source>
</reference>
<dbReference type="Proteomes" id="UP000035054">
    <property type="component" value="Unassembled WGS sequence"/>
</dbReference>
<sequence>MAKSSQHILDFERPLADLEAKIQQIRLDSENSDL</sequence>
<organism evidence="1 2">
    <name type="scientific">Candidatus Synechococcus spongiarum 142</name>
    <dbReference type="NCBI Taxonomy" id="1608213"/>
    <lineage>
        <taxon>Bacteria</taxon>
        <taxon>Bacillati</taxon>
        <taxon>Cyanobacteriota</taxon>
        <taxon>Cyanophyceae</taxon>
        <taxon>Synechococcales</taxon>
        <taxon>Synechococcaceae</taxon>
        <taxon>Synechococcus</taxon>
    </lineage>
</organism>
<gene>
    <name evidence="1" type="ORF">TH68_02180</name>
</gene>
<dbReference type="GO" id="GO:0003989">
    <property type="term" value="F:acetyl-CoA carboxylase activity"/>
    <property type="evidence" value="ECO:0007669"/>
    <property type="project" value="UniProtKB-EC"/>
</dbReference>
<dbReference type="AlphaFoldDB" id="A0A6N3X1Z6"/>
<feature type="non-terminal residue" evidence="1">
    <location>
        <position position="34"/>
    </location>
</feature>
<accession>A0A6N3X1Z6</accession>
<keyword evidence="1" id="KW-0436">Ligase</keyword>
<evidence type="ECO:0000313" key="2">
    <source>
        <dbReference type="Proteomes" id="UP000035054"/>
    </source>
</evidence>
<dbReference type="EMBL" id="JXUO01000067">
    <property type="protein sequence ID" value="KKZ15115.1"/>
    <property type="molecule type" value="Genomic_DNA"/>
</dbReference>